<dbReference type="AlphaFoldDB" id="A0A8H7ZRL5"/>
<gene>
    <name evidence="1" type="ORF">BJ554DRAFT_1707</name>
</gene>
<sequence length="180" mass="20282">GTAARAFSAAFEGIIPCIEYRALITVQLADKVPQILSAWALQTSPSQPKDRAMERKIEELTWRIKDQKDVNPGLYIERAWLYAENMMFDEAFHDLAVAIANSGAGMAIDARWLRAQIWLLTDSTELALKDLEAITDSSKTHLGAFHAKAKLYQELGGCDEGSVKRRKFYELLMNCISQTW</sequence>
<dbReference type="InterPro" id="IPR011990">
    <property type="entry name" value="TPR-like_helical_dom_sf"/>
</dbReference>
<reference evidence="1 2" key="1">
    <citation type="journal article" name="Sci. Rep.">
        <title>Genome-scale phylogenetic analyses confirm Olpidium as the closest living zoosporic fungus to the non-flagellated, terrestrial fungi.</title>
        <authorList>
            <person name="Chang Y."/>
            <person name="Rochon D."/>
            <person name="Sekimoto S."/>
            <person name="Wang Y."/>
            <person name="Chovatia M."/>
            <person name="Sandor L."/>
            <person name="Salamov A."/>
            <person name="Grigoriev I.V."/>
            <person name="Stajich J.E."/>
            <person name="Spatafora J.W."/>
        </authorList>
    </citation>
    <scope>NUCLEOTIDE SEQUENCE [LARGE SCALE GENOMIC DNA]</scope>
    <source>
        <strain evidence="1">S191</strain>
    </source>
</reference>
<evidence type="ECO:0000313" key="2">
    <source>
        <dbReference type="Proteomes" id="UP000673691"/>
    </source>
</evidence>
<protein>
    <submittedName>
        <fullName evidence="1">Uncharacterized protein</fullName>
    </submittedName>
</protein>
<feature type="non-terminal residue" evidence="1">
    <location>
        <position position="1"/>
    </location>
</feature>
<evidence type="ECO:0000313" key="1">
    <source>
        <dbReference type="EMBL" id="KAG5458127.1"/>
    </source>
</evidence>
<name>A0A8H7ZRL5_9FUNG</name>
<comment type="caution">
    <text evidence="1">The sequence shown here is derived from an EMBL/GenBank/DDBJ whole genome shotgun (WGS) entry which is preliminary data.</text>
</comment>
<dbReference type="Proteomes" id="UP000673691">
    <property type="component" value="Unassembled WGS sequence"/>
</dbReference>
<proteinExistence type="predicted"/>
<keyword evidence="2" id="KW-1185">Reference proteome</keyword>
<accession>A0A8H7ZRL5</accession>
<dbReference type="SUPFAM" id="SSF48452">
    <property type="entry name" value="TPR-like"/>
    <property type="match status" value="1"/>
</dbReference>
<dbReference type="EMBL" id="JAEFCI010008938">
    <property type="protein sequence ID" value="KAG5458127.1"/>
    <property type="molecule type" value="Genomic_DNA"/>
</dbReference>
<organism evidence="1 2">
    <name type="scientific">Olpidium bornovanus</name>
    <dbReference type="NCBI Taxonomy" id="278681"/>
    <lineage>
        <taxon>Eukaryota</taxon>
        <taxon>Fungi</taxon>
        <taxon>Fungi incertae sedis</taxon>
        <taxon>Olpidiomycota</taxon>
        <taxon>Olpidiomycotina</taxon>
        <taxon>Olpidiomycetes</taxon>
        <taxon>Olpidiales</taxon>
        <taxon>Olpidiaceae</taxon>
        <taxon>Olpidium</taxon>
    </lineage>
</organism>